<dbReference type="InterPro" id="IPR010987">
    <property type="entry name" value="Glutathione-S-Trfase_C-like"/>
</dbReference>
<dbReference type="SFLD" id="SFLDS00019">
    <property type="entry name" value="Glutathione_Transferase_(cytos"/>
    <property type="match status" value="1"/>
</dbReference>
<keyword evidence="3" id="KW-0808">Transferase</keyword>
<organism evidence="3 4">
    <name type="scientific">Massilia violaceinigra</name>
    <dbReference type="NCBI Taxonomy" id="2045208"/>
    <lineage>
        <taxon>Bacteria</taxon>
        <taxon>Pseudomonadati</taxon>
        <taxon>Pseudomonadota</taxon>
        <taxon>Betaproteobacteria</taxon>
        <taxon>Burkholderiales</taxon>
        <taxon>Oxalobacteraceae</taxon>
        <taxon>Telluria group</taxon>
        <taxon>Massilia</taxon>
    </lineage>
</organism>
<name>A0A2D2DGH2_9BURK</name>
<dbReference type="InterPro" id="IPR040079">
    <property type="entry name" value="Glutathione_S-Trfase"/>
</dbReference>
<dbReference type="Gene3D" id="3.40.30.10">
    <property type="entry name" value="Glutaredoxin"/>
    <property type="match status" value="1"/>
</dbReference>
<accession>A0A2D2DGH2</accession>
<dbReference type="CDD" id="cd03206">
    <property type="entry name" value="GST_C_7"/>
    <property type="match status" value="1"/>
</dbReference>
<evidence type="ECO:0000313" key="4">
    <source>
        <dbReference type="Proteomes" id="UP000229897"/>
    </source>
</evidence>
<dbReference type="Proteomes" id="UP000229897">
    <property type="component" value="Chromosome"/>
</dbReference>
<dbReference type="PANTHER" id="PTHR44051">
    <property type="entry name" value="GLUTATHIONE S-TRANSFERASE-RELATED"/>
    <property type="match status" value="1"/>
</dbReference>
<evidence type="ECO:0000313" key="3">
    <source>
        <dbReference type="EMBL" id="ATQ74073.1"/>
    </source>
</evidence>
<dbReference type="Gene3D" id="1.20.1050.10">
    <property type="match status" value="1"/>
</dbReference>
<dbReference type="SUPFAM" id="SSF47616">
    <property type="entry name" value="GST C-terminal domain-like"/>
    <property type="match status" value="1"/>
</dbReference>
<dbReference type="Pfam" id="PF00043">
    <property type="entry name" value="GST_C"/>
    <property type="match status" value="1"/>
</dbReference>
<dbReference type="InterPro" id="IPR004046">
    <property type="entry name" value="GST_C"/>
</dbReference>
<dbReference type="KEGG" id="mass:CR152_05725"/>
<protein>
    <submittedName>
        <fullName evidence="3">Glutathione S-transferase</fullName>
    </submittedName>
</protein>
<keyword evidence="4" id="KW-1185">Reference proteome</keyword>
<reference evidence="3" key="1">
    <citation type="submission" date="2017-10" db="EMBL/GenBank/DDBJ databases">
        <title>Massilia psychrophilum sp. nov., a novel purple-pigmented bacterium isolated from Tianshan glacier, Xinjiang Municipality, China.</title>
        <authorList>
            <person name="Wang H."/>
        </authorList>
    </citation>
    <scope>NUCLEOTIDE SEQUENCE [LARGE SCALE GENOMIC DNA]</scope>
    <source>
        <strain evidence="3">B2</strain>
    </source>
</reference>
<dbReference type="GO" id="GO:0016740">
    <property type="term" value="F:transferase activity"/>
    <property type="evidence" value="ECO:0007669"/>
    <property type="project" value="UniProtKB-KW"/>
</dbReference>
<dbReference type="InterPro" id="IPR004045">
    <property type="entry name" value="Glutathione_S-Trfase_N"/>
</dbReference>
<evidence type="ECO:0000259" key="1">
    <source>
        <dbReference type="PROSITE" id="PS50404"/>
    </source>
</evidence>
<dbReference type="Pfam" id="PF13417">
    <property type="entry name" value="GST_N_3"/>
    <property type="match status" value="1"/>
</dbReference>
<dbReference type="AlphaFoldDB" id="A0A2D2DGH2"/>
<gene>
    <name evidence="3" type="ORF">CR152_05725</name>
</gene>
<dbReference type="PANTHER" id="PTHR44051:SF2">
    <property type="entry name" value="HYPOTHETICAL GLUTATHIONE S-TRANSFERASE LIKE PROTEIN"/>
    <property type="match status" value="1"/>
</dbReference>
<proteinExistence type="predicted"/>
<dbReference type="SFLD" id="SFLDG00358">
    <property type="entry name" value="Main_(cytGST)"/>
    <property type="match status" value="1"/>
</dbReference>
<dbReference type="RefSeq" id="WP_099874061.1">
    <property type="nucleotide sequence ID" value="NZ_CP024608.1"/>
</dbReference>
<dbReference type="OrthoDB" id="9797500at2"/>
<sequence length="207" mass="21954">MQTTSLILHGLTVSGHVHRVELLLRMLDLPFTFVPAPAEVRDSTAFRALNPLGQIPVLQDGELVINDSNAILVYLAKRYAPGSDWLPEDAAGAAAVQRWLSIAAGELAFGPAKARANALWNVPADLVQTSAVAQRLLAFMDQHLTGHSFLAAGHATLADLACYSYVAHAPEGGISLAPYPALRAWLARIEALPGFVPLPDSPLPAAA</sequence>
<feature type="domain" description="GST N-terminal" evidence="1">
    <location>
        <begin position="4"/>
        <end position="83"/>
    </location>
</feature>
<dbReference type="InterPro" id="IPR036282">
    <property type="entry name" value="Glutathione-S-Trfase_C_sf"/>
</dbReference>
<evidence type="ECO:0000259" key="2">
    <source>
        <dbReference type="PROSITE" id="PS50405"/>
    </source>
</evidence>
<dbReference type="PROSITE" id="PS50405">
    <property type="entry name" value="GST_CTER"/>
    <property type="match status" value="1"/>
</dbReference>
<dbReference type="SUPFAM" id="SSF52833">
    <property type="entry name" value="Thioredoxin-like"/>
    <property type="match status" value="1"/>
</dbReference>
<dbReference type="InterPro" id="IPR036249">
    <property type="entry name" value="Thioredoxin-like_sf"/>
</dbReference>
<dbReference type="EMBL" id="CP024608">
    <property type="protein sequence ID" value="ATQ74073.1"/>
    <property type="molecule type" value="Genomic_DNA"/>
</dbReference>
<feature type="domain" description="GST C-terminal" evidence="2">
    <location>
        <begin position="89"/>
        <end position="207"/>
    </location>
</feature>
<dbReference type="PROSITE" id="PS50404">
    <property type="entry name" value="GST_NTER"/>
    <property type="match status" value="1"/>
</dbReference>